<protein>
    <submittedName>
        <fullName evidence="1">Uncharacterized protein</fullName>
    </submittedName>
</protein>
<dbReference type="HOGENOM" id="CLU_2866341_0_0_9"/>
<dbReference type="AlphaFoldDB" id="R7RSF7"/>
<proteinExistence type="predicted"/>
<accession>R7RSF7</accession>
<comment type="caution">
    <text evidence="1">The sequence shown here is derived from an EMBL/GenBank/DDBJ whole genome shotgun (WGS) entry which is preliminary data.</text>
</comment>
<keyword evidence="2" id="KW-1185">Reference proteome</keyword>
<sequence>MYLFKNLKKKGEYFIVKKNNKQEPKEVFIYELFNRRGEYKLSLSLYKVGDVSYRGGDGYKILFK</sequence>
<gene>
    <name evidence="1" type="ORF">TCEL_00367</name>
</gene>
<name>R7RSF7_9CLOT</name>
<dbReference type="Proteomes" id="UP000014923">
    <property type="component" value="Unassembled WGS sequence"/>
</dbReference>
<dbReference type="EMBL" id="CAVN010000097">
    <property type="protein sequence ID" value="CDF58321.1"/>
    <property type="molecule type" value="Genomic_DNA"/>
</dbReference>
<evidence type="ECO:0000313" key="2">
    <source>
        <dbReference type="Proteomes" id="UP000014923"/>
    </source>
</evidence>
<reference evidence="1" key="1">
    <citation type="submission" date="2013-03" db="EMBL/GenBank/DDBJ databases">
        <title>Draft genome sequence of the hydrogen-ethanol-producing anaerobic alkalithermophilic Caloramator celere.</title>
        <authorList>
            <person name="Ciranna A."/>
            <person name="Larjo A."/>
            <person name="Kivisto A."/>
            <person name="Santala V."/>
            <person name="Roos C."/>
            <person name="Karp M."/>
        </authorList>
    </citation>
    <scope>NUCLEOTIDE SEQUENCE [LARGE SCALE GENOMIC DNA]</scope>
    <source>
        <strain evidence="1">DSM 8682</strain>
    </source>
</reference>
<organism evidence="1 2">
    <name type="scientific">Thermobrachium celere DSM 8682</name>
    <dbReference type="NCBI Taxonomy" id="941824"/>
    <lineage>
        <taxon>Bacteria</taxon>
        <taxon>Bacillati</taxon>
        <taxon>Bacillota</taxon>
        <taxon>Clostridia</taxon>
        <taxon>Eubacteriales</taxon>
        <taxon>Clostridiaceae</taxon>
        <taxon>Thermobrachium</taxon>
    </lineage>
</organism>
<dbReference type="RefSeq" id="WP_018662290.1">
    <property type="nucleotide sequence ID" value="NZ_HF952018.1"/>
</dbReference>
<evidence type="ECO:0000313" key="1">
    <source>
        <dbReference type="EMBL" id="CDF58321.1"/>
    </source>
</evidence>